<dbReference type="GO" id="GO:1901190">
    <property type="term" value="P:regulation of formation of translation initiation ternary complex"/>
    <property type="evidence" value="ECO:0007669"/>
    <property type="project" value="TreeGrafter"/>
</dbReference>
<dbReference type="InterPro" id="IPR040160">
    <property type="entry name" value="Mxt"/>
</dbReference>
<protein>
    <recommendedName>
        <fullName evidence="4">Eukaryotic translation initiation factor 4E-binding protein Mextli</fullName>
    </recommendedName>
</protein>
<evidence type="ECO:0000313" key="2">
    <source>
        <dbReference type="EMBL" id="KAK9308772.1"/>
    </source>
</evidence>
<dbReference type="Proteomes" id="UP001432146">
    <property type="component" value="Unassembled WGS sequence"/>
</dbReference>
<gene>
    <name evidence="2" type="ORF">QLX08_001373</name>
</gene>
<accession>A0AAW1AI63</accession>
<keyword evidence="3" id="KW-1185">Reference proteome</keyword>
<feature type="region of interest" description="Disordered" evidence="1">
    <location>
        <begin position="369"/>
        <end position="406"/>
    </location>
</feature>
<dbReference type="EMBL" id="JAWNGG020000017">
    <property type="protein sequence ID" value="KAK9308772.1"/>
    <property type="molecule type" value="Genomic_DNA"/>
</dbReference>
<feature type="compositionally biased region" description="Low complexity" evidence="1">
    <location>
        <begin position="257"/>
        <end position="285"/>
    </location>
</feature>
<organism evidence="2 3">
    <name type="scientific">Tetragonisca angustula</name>
    <dbReference type="NCBI Taxonomy" id="166442"/>
    <lineage>
        <taxon>Eukaryota</taxon>
        <taxon>Metazoa</taxon>
        <taxon>Ecdysozoa</taxon>
        <taxon>Arthropoda</taxon>
        <taxon>Hexapoda</taxon>
        <taxon>Insecta</taxon>
        <taxon>Pterygota</taxon>
        <taxon>Neoptera</taxon>
        <taxon>Endopterygota</taxon>
        <taxon>Hymenoptera</taxon>
        <taxon>Apocrita</taxon>
        <taxon>Aculeata</taxon>
        <taxon>Apoidea</taxon>
        <taxon>Anthophila</taxon>
        <taxon>Apidae</taxon>
        <taxon>Tetragonisca</taxon>
    </lineage>
</organism>
<dbReference type="PANTHER" id="PTHR20849:SF2">
    <property type="entry name" value="EUKARYOTIC TRANSLATION INITIATION FACTOR 4E-BINDING PROTEIN MEXTLI"/>
    <property type="match status" value="1"/>
</dbReference>
<dbReference type="PANTHER" id="PTHR20849">
    <property type="entry name" value="EUKARYOTIC TRANSLATION INITIATION FACTOR 4E-BINDING PROTEIN MEXTLI"/>
    <property type="match status" value="1"/>
</dbReference>
<evidence type="ECO:0008006" key="4">
    <source>
        <dbReference type="Google" id="ProtNLM"/>
    </source>
</evidence>
<dbReference type="GO" id="GO:0008190">
    <property type="term" value="F:eukaryotic initiation factor 4E binding"/>
    <property type="evidence" value="ECO:0007669"/>
    <property type="project" value="InterPro"/>
</dbReference>
<proteinExistence type="predicted"/>
<dbReference type="GO" id="GO:0005737">
    <property type="term" value="C:cytoplasm"/>
    <property type="evidence" value="ECO:0007669"/>
    <property type="project" value="TreeGrafter"/>
</dbReference>
<comment type="caution">
    <text evidence="2">The sequence shown here is derived from an EMBL/GenBank/DDBJ whole genome shotgun (WGS) entry which is preliminary data.</text>
</comment>
<feature type="region of interest" description="Disordered" evidence="1">
    <location>
        <begin position="238"/>
        <end position="285"/>
    </location>
</feature>
<name>A0AAW1AI63_9HYME</name>
<dbReference type="Gene3D" id="1.25.40.180">
    <property type="match status" value="1"/>
</dbReference>
<evidence type="ECO:0000313" key="3">
    <source>
        <dbReference type="Proteomes" id="UP001432146"/>
    </source>
</evidence>
<reference evidence="2 3" key="1">
    <citation type="submission" date="2024-05" db="EMBL/GenBank/DDBJ databases">
        <title>The nuclear and mitochondrial genome assemblies of Tetragonisca angustula (Apidae: Meliponini), a tiny yet remarkable pollinator in the Neotropics.</title>
        <authorList>
            <person name="Ferrari R."/>
            <person name="Ricardo P.C."/>
            <person name="Dias F.C."/>
            <person name="Araujo N.S."/>
            <person name="Soares D.O."/>
            <person name="Zhou Q.-S."/>
            <person name="Zhu C.-D."/>
            <person name="Coutinho L."/>
            <person name="Airas M.C."/>
            <person name="Batista T.M."/>
        </authorList>
    </citation>
    <scope>NUCLEOTIDE SEQUENCE [LARGE SCALE GENOMIC DNA]</scope>
    <source>
        <strain evidence="2">ASF017062</strain>
        <tissue evidence="2">Abdomen</tissue>
    </source>
</reference>
<feature type="compositionally biased region" description="Gly residues" evidence="1">
    <location>
        <begin position="247"/>
        <end position="256"/>
    </location>
</feature>
<dbReference type="AlphaFoldDB" id="A0AAW1AI63"/>
<dbReference type="GO" id="GO:0003743">
    <property type="term" value="F:translation initiation factor activity"/>
    <property type="evidence" value="ECO:0007669"/>
    <property type="project" value="TreeGrafter"/>
</dbReference>
<dbReference type="GO" id="GO:0045727">
    <property type="term" value="P:positive regulation of translation"/>
    <property type="evidence" value="ECO:0007669"/>
    <property type="project" value="InterPro"/>
</dbReference>
<sequence length="464" mass="51868">MAATQLNRARTIKKVEKPRPLKLTQRHATVDGRITTMEDIVSLIDNVAMQLTNGFHDRTLQISVITMCNHLKLYAHQLEAIYKDQLDRAFVAIRNGSQDEKLDLTTRVHLLELIELRAKQWRHTDSMDVYYTQKLSHLDNAEAIPDTSTNPLSSPMATMISPTVAPILGPGEVIKNSGKFVKPTRIPGKNYCKDEVVIRNSDSGKVNPGAKERLVQITGTSEDKIHYAKDLIKDTIQRNASPVRLEQGGGEKGAMGGSSSSLNSSASDESNRLQHQQQNSRLRSSLLHSFSTNDASIGEYKYTVTVGNQSLKITGCNLDLVRTAKLVLDEYFLGDSENFTSGIEYFNFEEESPYSISSSSTQKTLLISNNTNEGRELNMDSTATSESEETYKSHVISEPNSSTQEVPEVRELTYEFLLLCSTGPYAKRPPADWARIQKECPNIVRKVHQCDTNANHLMYDSVTY</sequence>
<evidence type="ECO:0000256" key="1">
    <source>
        <dbReference type="SAM" id="MobiDB-lite"/>
    </source>
</evidence>
<dbReference type="GO" id="GO:0034518">
    <property type="term" value="C:RNA cap binding complex"/>
    <property type="evidence" value="ECO:0007669"/>
    <property type="project" value="TreeGrafter"/>
</dbReference>